<dbReference type="RefSeq" id="WP_135764566.1">
    <property type="nucleotide sequence ID" value="NZ_RQHV01000050.1"/>
</dbReference>
<accession>A0A4R9LQ25</accession>
<organism evidence="2 3">
    <name type="scientific">Leptospira ilyithenensis</name>
    <dbReference type="NCBI Taxonomy" id="2484901"/>
    <lineage>
        <taxon>Bacteria</taxon>
        <taxon>Pseudomonadati</taxon>
        <taxon>Spirochaetota</taxon>
        <taxon>Spirochaetia</taxon>
        <taxon>Leptospirales</taxon>
        <taxon>Leptospiraceae</taxon>
        <taxon>Leptospira</taxon>
    </lineage>
</organism>
<dbReference type="OrthoDB" id="324186at2"/>
<reference evidence="2" key="1">
    <citation type="journal article" date="2019" name="PLoS Negl. Trop. Dis.">
        <title>Revisiting the worldwide diversity of Leptospira species in the environment.</title>
        <authorList>
            <person name="Vincent A.T."/>
            <person name="Schiettekatte O."/>
            <person name="Bourhy P."/>
            <person name="Veyrier F.J."/>
            <person name="Picardeau M."/>
        </authorList>
    </citation>
    <scope>NUCLEOTIDE SEQUENCE [LARGE SCALE GENOMIC DNA]</scope>
    <source>
        <strain evidence="2">201400974</strain>
    </source>
</reference>
<keyword evidence="3" id="KW-1185">Reference proteome</keyword>
<keyword evidence="1" id="KW-1133">Transmembrane helix</keyword>
<keyword evidence="1" id="KW-0472">Membrane</keyword>
<feature type="transmembrane region" description="Helical" evidence="1">
    <location>
        <begin position="12"/>
        <end position="29"/>
    </location>
</feature>
<dbReference type="Gene3D" id="2.30.30.40">
    <property type="entry name" value="SH3 Domains"/>
    <property type="match status" value="1"/>
</dbReference>
<comment type="caution">
    <text evidence="2">The sequence shown here is derived from an EMBL/GenBank/DDBJ whole genome shotgun (WGS) entry which is preliminary data.</text>
</comment>
<sequence length="236" mass="27342">MPKHKKFLSGYYIQFLLYFLLLILHSAILPCDKFKDFSLPPKDESDKDKSFLEFKTKFMQAVQKKDAEFLKSITDKDIKFSFGEESGKKRFLESWELDKNPKNSNIWSSLENSFKLGFSKDKDGFSAPYLFNHFPEEYDVFSYSLISGTNVNVRAEASIKSKVVTKLSHKIVFLDRDSNENEAEGSKDECIWQKVCLANGETGFVCDQYLRSPVDYRAIFTKKNNKWTMVVFIAGD</sequence>
<evidence type="ECO:0000313" key="3">
    <source>
        <dbReference type="Proteomes" id="UP000298264"/>
    </source>
</evidence>
<protein>
    <submittedName>
        <fullName evidence="2">SH3 domain-containing protein</fullName>
    </submittedName>
</protein>
<evidence type="ECO:0000256" key="1">
    <source>
        <dbReference type="SAM" id="Phobius"/>
    </source>
</evidence>
<evidence type="ECO:0000313" key="2">
    <source>
        <dbReference type="EMBL" id="TGN09715.1"/>
    </source>
</evidence>
<dbReference type="EMBL" id="RQHV01000050">
    <property type="protein sequence ID" value="TGN09715.1"/>
    <property type="molecule type" value="Genomic_DNA"/>
</dbReference>
<keyword evidence="1" id="KW-0812">Transmembrane</keyword>
<name>A0A4R9LQ25_9LEPT</name>
<proteinExistence type="predicted"/>
<gene>
    <name evidence="2" type="ORF">EHS11_11550</name>
</gene>
<dbReference type="AlphaFoldDB" id="A0A4R9LQ25"/>
<dbReference type="Proteomes" id="UP000298264">
    <property type="component" value="Unassembled WGS sequence"/>
</dbReference>